<feature type="transmembrane region" description="Helical" evidence="1">
    <location>
        <begin position="868"/>
        <end position="887"/>
    </location>
</feature>
<dbReference type="SUPFAM" id="SSF82693">
    <property type="entry name" value="Multidrug efflux transporter AcrB pore domain, PN1, PN2, PC1 and PC2 subdomains"/>
    <property type="match status" value="3"/>
</dbReference>
<dbReference type="PANTHER" id="PTHR32063:SF14">
    <property type="entry name" value="BLL4319 PROTEIN"/>
    <property type="match status" value="1"/>
</dbReference>
<dbReference type="Gene3D" id="3.30.70.1320">
    <property type="entry name" value="Multidrug efflux transporter AcrB pore domain like"/>
    <property type="match status" value="1"/>
</dbReference>
<comment type="caution">
    <text evidence="2">The sequence shown here is derived from an EMBL/GenBank/DDBJ whole genome shotgun (WGS) entry which is preliminary data.</text>
</comment>
<dbReference type="RefSeq" id="WP_226752245.1">
    <property type="nucleotide sequence ID" value="NZ_JAEINI020000016.1"/>
</dbReference>
<dbReference type="SUPFAM" id="SSF82714">
    <property type="entry name" value="Multidrug efflux transporter AcrB TolC docking domain, DN and DC subdomains"/>
    <property type="match status" value="2"/>
</dbReference>
<dbReference type="InterPro" id="IPR001036">
    <property type="entry name" value="Acrflvin-R"/>
</dbReference>
<proteinExistence type="predicted"/>
<dbReference type="InterPro" id="IPR027463">
    <property type="entry name" value="AcrB_DN_DC_subdom"/>
</dbReference>
<feature type="transmembrane region" description="Helical" evidence="1">
    <location>
        <begin position="454"/>
        <end position="474"/>
    </location>
</feature>
<dbReference type="PANTHER" id="PTHR32063">
    <property type="match status" value="1"/>
</dbReference>
<keyword evidence="1" id="KW-1133">Transmembrane helix</keyword>
<feature type="transmembrane region" description="Helical" evidence="1">
    <location>
        <begin position="409"/>
        <end position="433"/>
    </location>
</feature>
<feature type="transmembrane region" description="Helical" evidence="1">
    <location>
        <begin position="357"/>
        <end position="376"/>
    </location>
</feature>
<evidence type="ECO:0000256" key="1">
    <source>
        <dbReference type="SAM" id="Phobius"/>
    </source>
</evidence>
<keyword evidence="3" id="KW-1185">Reference proteome</keyword>
<gene>
    <name evidence="2" type="ORF">JAO78_015330</name>
</gene>
<name>A0ABS8C760_9ALTE</name>
<feature type="transmembrane region" description="Helical" evidence="1">
    <location>
        <begin position="998"/>
        <end position="1024"/>
    </location>
</feature>
<feature type="transmembrane region" description="Helical" evidence="1">
    <location>
        <begin position="894"/>
        <end position="913"/>
    </location>
</feature>
<dbReference type="SUPFAM" id="SSF82866">
    <property type="entry name" value="Multidrug efflux transporter AcrB transmembrane domain"/>
    <property type="match status" value="2"/>
</dbReference>
<dbReference type="Proteomes" id="UP000633814">
    <property type="component" value="Unassembled WGS sequence"/>
</dbReference>
<feature type="transmembrane region" description="Helical" evidence="1">
    <location>
        <begin position="486"/>
        <end position="512"/>
    </location>
</feature>
<dbReference type="Pfam" id="PF00873">
    <property type="entry name" value="ACR_tran"/>
    <property type="match status" value="1"/>
</dbReference>
<feature type="transmembrane region" description="Helical" evidence="1">
    <location>
        <begin position="31"/>
        <end position="49"/>
    </location>
</feature>
<accession>A0ABS8C760</accession>
<feature type="transmembrane region" description="Helical" evidence="1">
    <location>
        <begin position="925"/>
        <end position="945"/>
    </location>
</feature>
<organism evidence="2 3">
    <name type="scientific">Alishewanella maricola</name>
    <dbReference type="NCBI Taxonomy" id="2795740"/>
    <lineage>
        <taxon>Bacteria</taxon>
        <taxon>Pseudomonadati</taxon>
        <taxon>Pseudomonadota</taxon>
        <taxon>Gammaproteobacteria</taxon>
        <taxon>Alteromonadales</taxon>
        <taxon>Alteromonadaceae</taxon>
        <taxon>Alishewanella</taxon>
    </lineage>
</organism>
<keyword evidence="1" id="KW-0812">Transmembrane</keyword>
<dbReference type="Gene3D" id="1.20.1640.10">
    <property type="entry name" value="Multidrug efflux transporter AcrB transmembrane domain"/>
    <property type="match status" value="2"/>
</dbReference>
<feature type="transmembrane region" description="Helical" evidence="1">
    <location>
        <begin position="970"/>
        <end position="992"/>
    </location>
</feature>
<dbReference type="PRINTS" id="PR00702">
    <property type="entry name" value="ACRIFLAVINRP"/>
</dbReference>
<evidence type="ECO:0000313" key="3">
    <source>
        <dbReference type="Proteomes" id="UP000633814"/>
    </source>
</evidence>
<feature type="transmembrane region" description="Helical" evidence="1">
    <location>
        <begin position="383"/>
        <end position="403"/>
    </location>
</feature>
<sequence>MAQYTSDPHDIKEAALDNRPSIIDIFCKKPVLAIVLSLILVLVGIRAAIDIPVLQFPQITSASLQITTPYIGASAEVVQGFISEPIERVASSVPGVDYVESRSTPGLSAVTLWLKLNQDSTKALAELSAKLDQIRFELPEGAEDPSVEVVRADRPFAIFYLVVNYNQADSPMSRMEVTDYLSRRVSPALASIPGVQRIGIEGGRAPAMRIWLNPAKLAAFNIAADEVMLALRANNLIATVGQSENNQQRIPLLTDTSLSNVTDFEQLVLRNIEGAQVRLADVAEIEIAEEESETSARLSHDTVLFISVWPLPGANEIAIGDSLYAKLEEINPTLPNGLRITDGYDGTLYMRSALTEIFITLAETIVLVGIVVVAMMGSFRTALVPLVTIPISILGAIGTMALMGFSLNLLTVLAIVLSVGLVVDDAIVVVENVARHMRNGMSRLDAALLSSRQLLAPIISMTIILAAVYAPIGLLSGLTGALFKEFAFTLAIAVLISGFVAITLSPIMSAYASPEGGKESRLTQRINHVFDRLQLAYSKVLIVTLKYKAQVLFIAVFLALLNVPFYLFSLKELAPTEDQNSINVVVESAPDASLAYTMQHMDGVVDTMLQLDGAKFMWQIVNPAGAFGGLDLVDPSQRAEKTQDMFWQAFANLSQVPGLKAFPVMESALPTSGNFSVELAVLSTDSYVDMKRYADQMVAAAQASGKFLFAETDLKIDYPQARFKLNRQAIADLGMDLASVSAQLEVLLSANFVNRYNQDGRAYRVIPMLDESARVNPDAILSLLIRTPADQLIPLRAIASLETEIRPRVLSKFQQKNAFRIYGEVIPGTTKEQGLSALEDAAAKILPAEYSIDYAGESRQIRLEGNTLEGVLVVALVFVFFVLAVQFNSFRDPLVVLLGSVPLAMAGALMFAFLDFTTINIYSQVGFITLVGLIAKNGILIVEFANKMQQQGKAKFDAIQLAAQARLRPVLMTTAATVLGHFPLVLVVGAGAEARNSIGIILVAGMLVGTLFTLLVLPSVYMVLASNHQPTKK</sequence>
<protein>
    <submittedName>
        <fullName evidence="2">Efflux RND transporter permease subunit</fullName>
    </submittedName>
</protein>
<feature type="transmembrane region" description="Helical" evidence="1">
    <location>
        <begin position="549"/>
        <end position="568"/>
    </location>
</feature>
<dbReference type="Gene3D" id="3.30.70.1430">
    <property type="entry name" value="Multidrug efflux transporter AcrB pore domain"/>
    <property type="match status" value="2"/>
</dbReference>
<reference evidence="2 3" key="1">
    <citation type="submission" date="2021-10" db="EMBL/GenBank/DDBJ databases">
        <title>Alishewanella koreense sp. nov. isolated from seawater of southwestern coast in South Korea and the proposal for the reclassification of Rheinheimera perlucida and Rheinheimera tuosuensis as Arsukibacterium perlucida and Arsukibacterium tuosuensis.</title>
        <authorList>
            <person name="Kim K.H."/>
            <person name="Ruan W."/>
            <person name="Kim K.R."/>
            <person name="Baek J.H."/>
            <person name="Jeon C.O."/>
        </authorList>
    </citation>
    <scope>NUCLEOTIDE SEQUENCE [LARGE SCALE GENOMIC DNA]</scope>
    <source>
        <strain evidence="2 3">16-MA</strain>
    </source>
</reference>
<keyword evidence="1" id="KW-0472">Membrane</keyword>
<dbReference type="Gene3D" id="3.30.2090.10">
    <property type="entry name" value="Multidrug efflux transporter AcrB TolC docking domain, DN and DC subdomains"/>
    <property type="match status" value="2"/>
</dbReference>
<evidence type="ECO:0000313" key="2">
    <source>
        <dbReference type="EMBL" id="MCB5228181.1"/>
    </source>
</evidence>
<dbReference type="EMBL" id="JAEINI020000016">
    <property type="protein sequence ID" value="MCB5228181.1"/>
    <property type="molecule type" value="Genomic_DNA"/>
</dbReference>
<dbReference type="Gene3D" id="3.30.70.1440">
    <property type="entry name" value="Multidrug efflux transporter AcrB pore domain"/>
    <property type="match status" value="1"/>
</dbReference>